<dbReference type="Proteomes" id="UP000887574">
    <property type="component" value="Unplaced"/>
</dbReference>
<accession>A0A915CTF1</accession>
<dbReference type="AlphaFoldDB" id="A0A915CTF1"/>
<keyword evidence="2" id="KW-1185">Reference proteome</keyword>
<evidence type="ECO:0000313" key="3">
    <source>
        <dbReference type="WBParaSite" id="jg12228"/>
    </source>
</evidence>
<dbReference type="InterPro" id="IPR038217">
    <property type="entry name" value="MRG_C_sf"/>
</dbReference>
<proteinExistence type="predicted"/>
<dbReference type="Gene3D" id="1.10.274.30">
    <property type="entry name" value="MRG domain"/>
    <property type="match status" value="1"/>
</dbReference>
<sequence length="218" mass="25159">MPDADLGAKRRKIGRQSDMNTSKGSVVPARPESESPEEAENTGILPKKLKEIFEMNRHRVETDYKLPFVDLLKKFGDEDQTRLDEAKCENSSIIPDKSLINCAVLVVEELLRCFDDLTRRSMKNFESAKETTDESADGKVIEPPEFSSILGLPYLLRLLENFSGVLLEKKDWTLTDTNSSICIHHFVNYLMDRSDEFYQSFWDYQAPSLQYFELIFKK</sequence>
<feature type="region of interest" description="Disordered" evidence="1">
    <location>
        <begin position="1"/>
        <end position="43"/>
    </location>
</feature>
<evidence type="ECO:0000256" key="1">
    <source>
        <dbReference type="SAM" id="MobiDB-lite"/>
    </source>
</evidence>
<evidence type="ECO:0000313" key="2">
    <source>
        <dbReference type="Proteomes" id="UP000887574"/>
    </source>
</evidence>
<name>A0A915CTF1_9BILA</name>
<reference evidence="3" key="1">
    <citation type="submission" date="2022-11" db="UniProtKB">
        <authorList>
            <consortium name="WormBaseParasite"/>
        </authorList>
    </citation>
    <scope>IDENTIFICATION</scope>
</reference>
<protein>
    <submittedName>
        <fullName evidence="3">Uncharacterized protein</fullName>
    </submittedName>
</protein>
<dbReference type="WBParaSite" id="jg12228">
    <property type="protein sequence ID" value="jg12228"/>
    <property type="gene ID" value="jg12228"/>
</dbReference>
<organism evidence="2 3">
    <name type="scientific">Ditylenchus dipsaci</name>
    <dbReference type="NCBI Taxonomy" id="166011"/>
    <lineage>
        <taxon>Eukaryota</taxon>
        <taxon>Metazoa</taxon>
        <taxon>Ecdysozoa</taxon>
        <taxon>Nematoda</taxon>
        <taxon>Chromadorea</taxon>
        <taxon>Rhabditida</taxon>
        <taxon>Tylenchina</taxon>
        <taxon>Tylenchomorpha</taxon>
        <taxon>Sphaerularioidea</taxon>
        <taxon>Anguinidae</taxon>
        <taxon>Anguininae</taxon>
        <taxon>Ditylenchus</taxon>
    </lineage>
</organism>